<evidence type="ECO:0000313" key="7">
    <source>
        <dbReference type="EMBL" id="MBB3893493.1"/>
    </source>
</evidence>
<evidence type="ECO:0000256" key="5">
    <source>
        <dbReference type="SAM" id="MobiDB-lite"/>
    </source>
</evidence>
<evidence type="ECO:0000256" key="3">
    <source>
        <dbReference type="ARBA" id="ARBA00022989"/>
    </source>
</evidence>
<protein>
    <submittedName>
        <fullName evidence="7">Protein TonB</fullName>
    </submittedName>
</protein>
<name>A0A840A785_9CAUL</name>
<accession>A0A840A785</accession>
<dbReference type="PRINTS" id="PR01217">
    <property type="entry name" value="PRICHEXTENSN"/>
</dbReference>
<dbReference type="GO" id="GO:0055085">
    <property type="term" value="P:transmembrane transport"/>
    <property type="evidence" value="ECO:0007669"/>
    <property type="project" value="InterPro"/>
</dbReference>
<sequence>MVIRQFMPVVLGPSKPRSGRSPAVTAAIALSVIVHGGLAAYLAVKTWTPPEPEALPEGPIINVQTWTPPPPPKPMATQPERAASPRPPVTLDLPFTTPAPIPMPPTPAPPPTEPVTTLAPPSPPTPAPAVIVAPNWLKRPGASEFARFYPDSAQRRGVGGTATISCQVSAAGSLSGCSVVRESPADEGFGRAALKLAPYFRMSPMTRDGQPVEGGTVQIPIRFNLG</sequence>
<dbReference type="SUPFAM" id="SSF74653">
    <property type="entry name" value="TolA/TonB C-terminal domain"/>
    <property type="match status" value="1"/>
</dbReference>
<evidence type="ECO:0000259" key="6">
    <source>
        <dbReference type="PROSITE" id="PS52015"/>
    </source>
</evidence>
<feature type="region of interest" description="Disordered" evidence="5">
    <location>
        <begin position="66"/>
        <end position="125"/>
    </location>
</feature>
<proteinExistence type="predicted"/>
<evidence type="ECO:0000256" key="4">
    <source>
        <dbReference type="ARBA" id="ARBA00023136"/>
    </source>
</evidence>
<comment type="subcellular location">
    <subcellularLocation>
        <location evidence="1">Membrane</location>
        <topology evidence="1">Single-pass membrane protein</topology>
    </subcellularLocation>
</comment>
<dbReference type="RefSeq" id="WP_183776998.1">
    <property type="nucleotide sequence ID" value="NZ_JACIDK010000012.1"/>
</dbReference>
<evidence type="ECO:0000313" key="8">
    <source>
        <dbReference type="Proteomes" id="UP000530564"/>
    </source>
</evidence>
<evidence type="ECO:0000256" key="2">
    <source>
        <dbReference type="ARBA" id="ARBA00022692"/>
    </source>
</evidence>
<dbReference type="InterPro" id="IPR006260">
    <property type="entry name" value="TonB/TolA_C"/>
</dbReference>
<dbReference type="Proteomes" id="UP000530564">
    <property type="component" value="Unassembled WGS sequence"/>
</dbReference>
<keyword evidence="3" id="KW-1133">Transmembrane helix</keyword>
<gene>
    <name evidence="7" type="ORF">GGQ61_004238</name>
</gene>
<comment type="caution">
    <text evidence="7">The sequence shown here is derived from an EMBL/GenBank/DDBJ whole genome shotgun (WGS) entry which is preliminary data.</text>
</comment>
<dbReference type="Pfam" id="PF03544">
    <property type="entry name" value="TonB_C"/>
    <property type="match status" value="1"/>
</dbReference>
<keyword evidence="2" id="KW-0812">Transmembrane</keyword>
<feature type="domain" description="TonB C-terminal" evidence="6">
    <location>
        <begin position="134"/>
        <end position="226"/>
    </location>
</feature>
<dbReference type="Gene3D" id="3.30.1150.10">
    <property type="match status" value="1"/>
</dbReference>
<evidence type="ECO:0000256" key="1">
    <source>
        <dbReference type="ARBA" id="ARBA00004167"/>
    </source>
</evidence>
<dbReference type="EMBL" id="JACIDK010000012">
    <property type="protein sequence ID" value="MBB3893493.1"/>
    <property type="molecule type" value="Genomic_DNA"/>
</dbReference>
<organism evidence="7 8">
    <name type="scientific">Phenylobacterium haematophilum</name>
    <dbReference type="NCBI Taxonomy" id="98513"/>
    <lineage>
        <taxon>Bacteria</taxon>
        <taxon>Pseudomonadati</taxon>
        <taxon>Pseudomonadota</taxon>
        <taxon>Alphaproteobacteria</taxon>
        <taxon>Caulobacterales</taxon>
        <taxon>Caulobacteraceae</taxon>
        <taxon>Phenylobacterium</taxon>
    </lineage>
</organism>
<reference evidence="7 8" key="1">
    <citation type="submission" date="2020-08" db="EMBL/GenBank/DDBJ databases">
        <title>Genomic Encyclopedia of Type Strains, Phase IV (KMG-IV): sequencing the most valuable type-strain genomes for metagenomic binning, comparative biology and taxonomic classification.</title>
        <authorList>
            <person name="Goeker M."/>
        </authorList>
    </citation>
    <scope>NUCLEOTIDE SEQUENCE [LARGE SCALE GENOMIC DNA]</scope>
    <source>
        <strain evidence="7 8">DSM 21793</strain>
    </source>
</reference>
<dbReference type="InterPro" id="IPR037682">
    <property type="entry name" value="TonB_C"/>
</dbReference>
<keyword evidence="8" id="KW-1185">Reference proteome</keyword>
<dbReference type="NCBIfam" id="TIGR01352">
    <property type="entry name" value="tonB_Cterm"/>
    <property type="match status" value="1"/>
</dbReference>
<keyword evidence="4" id="KW-0472">Membrane</keyword>
<feature type="compositionally biased region" description="Pro residues" evidence="5">
    <location>
        <begin position="97"/>
        <end position="113"/>
    </location>
</feature>
<dbReference type="GO" id="GO:0016020">
    <property type="term" value="C:membrane"/>
    <property type="evidence" value="ECO:0007669"/>
    <property type="project" value="UniProtKB-SubCell"/>
</dbReference>
<dbReference type="PROSITE" id="PS52015">
    <property type="entry name" value="TONB_CTD"/>
    <property type="match status" value="1"/>
</dbReference>
<dbReference type="AlphaFoldDB" id="A0A840A785"/>